<dbReference type="PANTHER" id="PTHR43162:SF1">
    <property type="entry name" value="PRESTALK A DIFFERENTIATION PROTEIN A"/>
    <property type="match status" value="1"/>
</dbReference>
<dbReference type="PANTHER" id="PTHR43162">
    <property type="match status" value="1"/>
</dbReference>
<dbReference type="GO" id="GO:0016491">
    <property type="term" value="F:oxidoreductase activity"/>
    <property type="evidence" value="ECO:0007669"/>
    <property type="project" value="UniProtKB-KW"/>
</dbReference>
<dbReference type="Pfam" id="PF13460">
    <property type="entry name" value="NAD_binding_10"/>
    <property type="match status" value="1"/>
</dbReference>
<feature type="domain" description="NAD(P)-binding" evidence="1">
    <location>
        <begin position="10"/>
        <end position="145"/>
    </location>
</feature>
<reference evidence="2 3" key="1">
    <citation type="submission" date="2016-12" db="EMBL/GenBank/DDBJ databases">
        <authorList>
            <person name="Song W.-J."/>
            <person name="Kurnit D.M."/>
        </authorList>
    </citation>
    <scope>NUCLEOTIDE SEQUENCE [LARGE SCALE GENOMIC DNA]</scope>
    <source>
        <strain evidence="2 3">DSM 30827</strain>
    </source>
</reference>
<dbReference type="InterPro" id="IPR016040">
    <property type="entry name" value="NAD(P)-bd_dom"/>
</dbReference>
<dbReference type="EMBL" id="CP019688">
    <property type="protein sequence ID" value="AQQ14207.1"/>
    <property type="molecule type" value="Genomic_DNA"/>
</dbReference>
<dbReference type="SUPFAM" id="SSF51735">
    <property type="entry name" value="NAD(P)-binding Rossmann-fold domains"/>
    <property type="match status" value="1"/>
</dbReference>
<evidence type="ECO:0000259" key="1">
    <source>
        <dbReference type="Pfam" id="PF13460"/>
    </source>
</evidence>
<dbReference type="Proteomes" id="UP000217209">
    <property type="component" value="Chromosome"/>
</dbReference>
<dbReference type="InterPro" id="IPR051604">
    <property type="entry name" value="Ergot_Alk_Oxidoreductase"/>
</dbReference>
<evidence type="ECO:0000313" key="3">
    <source>
        <dbReference type="Proteomes" id="UP000217209"/>
    </source>
</evidence>
<sequence length="289" mass="31502">MRIAATTPQGHVGKHVTTMLIRAGLRPVLLARNPEKIPSNIAQFSEVRQADSLDVQQVAAATKDVDSIYWVNPSPVSADPLGEHAKAAEALVNAVATNRIGREVFQSSVGAEKRKGVGEIDGLAHTEVVLGSLDTDVTILRCGYFFTNLLLDVESVRAGLLSTIMPLDQAHPWVAPRHIAEVAVHTLLNPDWHGHRVQAVHGPEDMSWNDVASIVSEGVGHEVSVQRISDSEMRQRLFSVGMPEQMVDAVMGMSIGVRDEFQPEQPRTIVTSTPTRLSGWVRDELVPIL</sequence>
<dbReference type="OrthoDB" id="4632815at2"/>
<dbReference type="Gene3D" id="3.90.25.10">
    <property type="entry name" value="UDP-galactose 4-epimerase, domain 1"/>
    <property type="match status" value="1"/>
</dbReference>
<dbReference type="KEGG" id="cgv:CGLAU_01070"/>
<name>A0A1Q2HTM8_9CORY</name>
<gene>
    <name evidence="2" type="primary">azoB</name>
    <name evidence="2" type="ORF">CGLAU_01070</name>
</gene>
<keyword evidence="2" id="KW-0560">Oxidoreductase</keyword>
<dbReference type="Gene3D" id="3.40.50.720">
    <property type="entry name" value="NAD(P)-binding Rossmann-like Domain"/>
    <property type="match status" value="1"/>
</dbReference>
<dbReference type="RefSeq" id="WP_095659086.1">
    <property type="nucleotide sequence ID" value="NZ_CP019688.1"/>
</dbReference>
<evidence type="ECO:0000313" key="2">
    <source>
        <dbReference type="EMBL" id="AQQ14207.1"/>
    </source>
</evidence>
<protein>
    <submittedName>
        <fullName evidence="2">NAD(P)H azoreductase</fullName>
        <ecNumber evidence="2">1.7.-.-</ecNumber>
    </submittedName>
</protein>
<dbReference type="AlphaFoldDB" id="A0A1Q2HTM8"/>
<proteinExistence type="predicted"/>
<keyword evidence="3" id="KW-1185">Reference proteome</keyword>
<organism evidence="2 3">
    <name type="scientific">Corynebacterium glaucum</name>
    <dbReference type="NCBI Taxonomy" id="187491"/>
    <lineage>
        <taxon>Bacteria</taxon>
        <taxon>Bacillati</taxon>
        <taxon>Actinomycetota</taxon>
        <taxon>Actinomycetes</taxon>
        <taxon>Mycobacteriales</taxon>
        <taxon>Corynebacteriaceae</taxon>
        <taxon>Corynebacterium</taxon>
    </lineage>
</organism>
<dbReference type="InterPro" id="IPR036291">
    <property type="entry name" value="NAD(P)-bd_dom_sf"/>
</dbReference>
<dbReference type="EC" id="1.7.-.-" evidence="2"/>
<accession>A0A1Q2HTM8</accession>